<dbReference type="SUPFAM" id="SSF63411">
    <property type="entry name" value="LuxS/MPP-like metallohydrolase"/>
    <property type="match status" value="4"/>
</dbReference>
<evidence type="ECO:0000256" key="4">
    <source>
        <dbReference type="ARBA" id="ARBA00022723"/>
    </source>
</evidence>
<evidence type="ECO:0000259" key="10">
    <source>
        <dbReference type="Pfam" id="PF05193"/>
    </source>
</evidence>
<evidence type="ECO:0000256" key="1">
    <source>
        <dbReference type="ARBA" id="ARBA00001947"/>
    </source>
</evidence>
<dbReference type="InterPro" id="IPR001431">
    <property type="entry name" value="Pept_M16_Zn_BS"/>
</dbReference>
<dbReference type="InterPro" id="IPR007863">
    <property type="entry name" value="Peptidase_M16_C"/>
</dbReference>
<dbReference type="OrthoDB" id="9811314at2"/>
<feature type="domain" description="Peptidase M16 C-terminal" evidence="10">
    <location>
        <begin position="212"/>
        <end position="389"/>
    </location>
</feature>
<dbReference type="GO" id="GO:0046872">
    <property type="term" value="F:metal ion binding"/>
    <property type="evidence" value="ECO:0007669"/>
    <property type="project" value="UniProtKB-KW"/>
</dbReference>
<sequence>MRFLNIIYIIIFLSAYNITAQNVSFDLNQNIPIDPNVKTGTLSNGLTYYLKHNEKPKNKAELRLVLNVGSILEDNDQQGFAHFVEHMAFNGTKSFHKNDLIDYLQRIGVQFGADLNAHTGFDETVYKLTVPTDIDSIYNTSLHILRDWADGIEFSDQEIDNERGVVAEELRARSGASMRMYYQSIPVLTNNSRYAERIPIGKLDLILNGKHKALKRFYKDWYRPDLMALVIVGDIDLKETETKIKKLFSSIKPLKNPRERIYYSIPDNKEPKATIITDKEASFTTVAVYYKKEKKTETTLQDYRESLLETLYTGMLNQRLSDLKEQANSPFLATGTGIGKFLGNKGAYYLRAALKENQIKNGIEDLLIESERAKKYGFTNSEFNRYKNYLLNRVQTLNKEADKLSSKSYTELLIDNFTDQKPIPGVAFNYKFYKNQLANITLDEVNGIAKKWIGEENITIVINAPEKKEVVLPSEDWILKTLKSTPTKNIETYKDKLADKALMETLPSRGEIIETKYNKEVDITTFKLSNGVTVIAKPTTFQNDIIYLNAFRPGGSSTANDSIYVSTRNAGNIIGSSGINNITDINLKKLLMGKTVSVTPRINYYEELVSGNSNFESLETLFQMVHLYFTAPNKDQNAFNVSKNNMISSIKAYKNSPSAYFNEEVSKIMSNNHLRAVSLTEEQIEKSLNLDQAYNFYKERFSSANEFTFIFVGSFDLEAIKDFSEQYLASLPSDLNTKSTWKDIGLRYNEGSIKQTFYKGIDNKASVDIRFTGKLNFSLKEKQDISLIGKLLKIKLTEELREKMSGVYGVRVSGFASDKPYDWYRLNIQFTCDPANVNKLIKQVNEEINKLKTEGPKEEDVSKIKKAELANAKTYLEYNGYWASKIKTAIEYNLNFNDIPNYKTDIEKLNTTHFKKVANRYFNYNNYAEFILLPEKNEK</sequence>
<dbReference type="EMBL" id="RPFJ01000013">
    <property type="protein sequence ID" value="RPD96142.1"/>
    <property type="molecule type" value="Genomic_DNA"/>
</dbReference>
<dbReference type="PROSITE" id="PS00143">
    <property type="entry name" value="INSULINASE"/>
    <property type="match status" value="1"/>
</dbReference>
<evidence type="ECO:0000256" key="7">
    <source>
        <dbReference type="ARBA" id="ARBA00023049"/>
    </source>
</evidence>
<feature type="domain" description="Peptidase M16 C-terminal" evidence="10">
    <location>
        <begin position="687"/>
        <end position="867"/>
    </location>
</feature>
<dbReference type="Proteomes" id="UP000270856">
    <property type="component" value="Unassembled WGS sequence"/>
</dbReference>
<dbReference type="AlphaFoldDB" id="A0A3N4NIB1"/>
<keyword evidence="3" id="KW-0645">Protease</keyword>
<evidence type="ECO:0000313" key="11">
    <source>
        <dbReference type="EMBL" id="RPD96142.1"/>
    </source>
</evidence>
<comment type="similarity">
    <text evidence="2 8">Belongs to the peptidase M16 family.</text>
</comment>
<dbReference type="PANTHER" id="PTHR43690">
    <property type="entry name" value="NARDILYSIN"/>
    <property type="match status" value="1"/>
</dbReference>
<evidence type="ECO:0000256" key="3">
    <source>
        <dbReference type="ARBA" id="ARBA00022670"/>
    </source>
</evidence>
<dbReference type="GO" id="GO:0004222">
    <property type="term" value="F:metalloendopeptidase activity"/>
    <property type="evidence" value="ECO:0007669"/>
    <property type="project" value="InterPro"/>
</dbReference>
<name>A0A3N4NIB1_9FLAO</name>
<organism evidence="11 12">
    <name type="scientific">Aureibaculum marinum</name>
    <dbReference type="NCBI Taxonomy" id="2487930"/>
    <lineage>
        <taxon>Bacteria</taxon>
        <taxon>Pseudomonadati</taxon>
        <taxon>Bacteroidota</taxon>
        <taxon>Flavobacteriia</taxon>
        <taxon>Flavobacteriales</taxon>
        <taxon>Flavobacteriaceae</taxon>
        <taxon>Aureibaculum</taxon>
    </lineage>
</organism>
<evidence type="ECO:0000256" key="2">
    <source>
        <dbReference type="ARBA" id="ARBA00007261"/>
    </source>
</evidence>
<dbReference type="PANTHER" id="PTHR43690:SF34">
    <property type="entry name" value="ZINC PROTEASE PQQL-LIKE"/>
    <property type="match status" value="1"/>
</dbReference>
<evidence type="ECO:0000313" key="12">
    <source>
        <dbReference type="Proteomes" id="UP000270856"/>
    </source>
</evidence>
<keyword evidence="12" id="KW-1185">Reference proteome</keyword>
<proteinExistence type="inferred from homology"/>
<dbReference type="Gene3D" id="3.30.830.10">
    <property type="entry name" value="Metalloenzyme, LuxS/M16 peptidase-like"/>
    <property type="match status" value="4"/>
</dbReference>
<feature type="domain" description="Peptidase M16 N-terminal" evidence="9">
    <location>
        <begin position="52"/>
        <end position="172"/>
    </location>
</feature>
<dbReference type="InterPro" id="IPR011765">
    <property type="entry name" value="Pept_M16_N"/>
</dbReference>
<evidence type="ECO:0000259" key="9">
    <source>
        <dbReference type="Pfam" id="PF00675"/>
    </source>
</evidence>
<dbReference type="Pfam" id="PF05193">
    <property type="entry name" value="Peptidase_M16_C"/>
    <property type="match status" value="2"/>
</dbReference>
<accession>A0A3N4NIB1</accession>
<keyword evidence="5" id="KW-0378">Hydrolase</keyword>
<evidence type="ECO:0000256" key="8">
    <source>
        <dbReference type="RuleBase" id="RU004447"/>
    </source>
</evidence>
<dbReference type="GO" id="GO:0006508">
    <property type="term" value="P:proteolysis"/>
    <property type="evidence" value="ECO:0007669"/>
    <property type="project" value="UniProtKB-KW"/>
</dbReference>
<reference evidence="11 12" key="1">
    <citation type="submission" date="2018-11" db="EMBL/GenBank/DDBJ databases">
        <title>Aureibaculum marinum gen. nov., sp. nov., a member of the family Flavobacteriaceae isolated from the Bohai Sea.</title>
        <authorList>
            <person name="Ji X."/>
        </authorList>
    </citation>
    <scope>NUCLEOTIDE SEQUENCE [LARGE SCALE GENOMIC DNA]</scope>
    <source>
        <strain evidence="11 12">BH-SD17</strain>
    </source>
</reference>
<protein>
    <submittedName>
        <fullName evidence="11">Insulinase family protein</fullName>
    </submittedName>
</protein>
<comment type="caution">
    <text evidence="11">The sequence shown here is derived from an EMBL/GenBank/DDBJ whole genome shotgun (WGS) entry which is preliminary data.</text>
</comment>
<dbReference type="InterPro" id="IPR050626">
    <property type="entry name" value="Peptidase_M16"/>
</dbReference>
<evidence type="ECO:0000256" key="6">
    <source>
        <dbReference type="ARBA" id="ARBA00022833"/>
    </source>
</evidence>
<evidence type="ECO:0000256" key="5">
    <source>
        <dbReference type="ARBA" id="ARBA00022801"/>
    </source>
</evidence>
<keyword evidence="6" id="KW-0862">Zinc</keyword>
<keyword evidence="4" id="KW-0479">Metal-binding</keyword>
<dbReference type="InterPro" id="IPR011249">
    <property type="entry name" value="Metalloenz_LuxS/M16"/>
</dbReference>
<keyword evidence="7" id="KW-0482">Metalloprotease</keyword>
<gene>
    <name evidence="11" type="ORF">EGM88_10660</name>
</gene>
<dbReference type="Pfam" id="PF00675">
    <property type="entry name" value="Peptidase_M16"/>
    <property type="match status" value="1"/>
</dbReference>
<comment type="cofactor">
    <cofactor evidence="1">
        <name>Zn(2+)</name>
        <dbReference type="ChEBI" id="CHEBI:29105"/>
    </cofactor>
</comment>
<dbReference type="RefSeq" id="WP_123898272.1">
    <property type="nucleotide sequence ID" value="NZ_RPFJ01000013.1"/>
</dbReference>